<name>A0A3M8K7E5_9CORY</name>
<dbReference type="CDD" id="cd18785">
    <property type="entry name" value="SF2_C"/>
    <property type="match status" value="1"/>
</dbReference>
<sequence length="1074" mass="119375">MSRDLESWYKARKDVISFVTQELMGPDGELLDSAPLNRIIVGVLFPQEDQNDSKNPDGTDASISLVPELKQSGINTDEQPEQDVSMSNQSLPSSMGLTFSLPSRNHCDKVLVYPSAVQYEFSSDETHWTPKRVSPSEPISIPIDEQIDTLDVKRHTVEGSDGKLELISVVRPPFGDRVRITVTLVNLNKKSEFKGKKDAFSWFRPKLRVVSPSLPFVDNRGNSDVFAEDTDSVSTAFLYRAQANIAQGHGCAATWEDSISGVFEIQSTYIPEQSVPLSSAAAGTEGDPFGEYDLNMGKVARPSGREELHGLADSYEKWIEEQYLDLDTEDDLSDQFLKEGRKNLIHATECLERIRSGIDSLDDSSMSQAFELMNLAMIQQRDAQDTARASNGSKIRMDPENLYITKQAWRPFQMAFILMNLPALGDRRHPERHLADLLWFPTGGGKTEAYLGCIAFSILYRRILDPKAGGVSAIMRYTLRILTTDQFTRAAGLICALEIIRRRHLPNTELEISLGLWVGDSTVPNRISLAKIELKKLKSGSKHDRDSNLIQVKRCPNCSYSLSSENYYIEDSSGLSICCPNIYCEFHDSLPLYIIDDDLYEKRPSLIIGTVDKFAQMTWRSEVSHLLGTDGKHPTPDLIVQDELHLISGPLGTMVGLYESALDLALYKASGSKVKVIASTATIRRADEQVLSVFDRKAAQFPPAGISPSDNYFSKEASPDEMGDRKYVGVVAPGTSQATLLVRLYAAVLQAAESIQTTDEVRDAYWTLLGYFNSLRVLGSTYLQVIDDIPDRVTVIANRRGEKPRQSSGNEPLELTSRRSAAEILSMREQMEVSITGPTPANSPDVVLATNMISVGLDIDRLGLMVVAGQPQNTSEYIQATSRVGRKHPGLIFVAFNAQRSRDVSHFEAFVPFHRSLYRSVEATTATPFSARARDRGAHGVLVAATRMAIDEMRASNAAGEAHVFKNEIYNRVIVPLVDRSSRVSEPDSKPFMARLIKLLDTWEASSERDEISEYGQMYIKPGGSPDGWLIRPSGSSTNPGRFNAVEFPMETLTSLRDVDAETKLTIYKPRSRK</sequence>
<dbReference type="AlphaFoldDB" id="A0A3M8K7E5"/>
<keyword evidence="3" id="KW-1185">Reference proteome</keyword>
<dbReference type="InterPro" id="IPR027417">
    <property type="entry name" value="P-loop_NTPase"/>
</dbReference>
<organism evidence="2 3">
    <name type="scientific">Corynebacterium alimapuense</name>
    <dbReference type="NCBI Taxonomy" id="1576874"/>
    <lineage>
        <taxon>Bacteria</taxon>
        <taxon>Bacillati</taxon>
        <taxon>Actinomycetota</taxon>
        <taxon>Actinomycetes</taxon>
        <taxon>Mycobacteriales</taxon>
        <taxon>Corynebacteriaceae</taxon>
        <taxon>Corynebacterium</taxon>
    </lineage>
</organism>
<dbReference type="GO" id="GO:0004386">
    <property type="term" value="F:helicase activity"/>
    <property type="evidence" value="ECO:0007669"/>
    <property type="project" value="UniProtKB-KW"/>
</dbReference>
<dbReference type="Pfam" id="PF00271">
    <property type="entry name" value="Helicase_C"/>
    <property type="match status" value="1"/>
</dbReference>
<keyword evidence="2" id="KW-0547">Nucleotide-binding</keyword>
<gene>
    <name evidence="2" type="ORF">C5L39_07950</name>
</gene>
<keyword evidence="2" id="KW-0067">ATP-binding</keyword>
<dbReference type="SMART" id="SM00490">
    <property type="entry name" value="HELICc"/>
    <property type="match status" value="1"/>
</dbReference>
<dbReference type="Gene3D" id="3.40.50.300">
    <property type="entry name" value="P-loop containing nucleotide triphosphate hydrolases"/>
    <property type="match status" value="2"/>
</dbReference>
<dbReference type="EMBL" id="PTJO01000005">
    <property type="protein sequence ID" value="RNE48434.1"/>
    <property type="molecule type" value="Genomic_DNA"/>
</dbReference>
<dbReference type="OrthoDB" id="713315at2"/>
<evidence type="ECO:0000259" key="1">
    <source>
        <dbReference type="SMART" id="SM00490"/>
    </source>
</evidence>
<evidence type="ECO:0000313" key="3">
    <source>
        <dbReference type="Proteomes" id="UP000266975"/>
    </source>
</evidence>
<accession>A0A3M8K7E5</accession>
<feature type="domain" description="Helicase C-terminal" evidence="1">
    <location>
        <begin position="791"/>
        <end position="888"/>
    </location>
</feature>
<keyword evidence="2" id="KW-0347">Helicase</keyword>
<dbReference type="SUPFAM" id="SSF52540">
    <property type="entry name" value="P-loop containing nucleoside triphosphate hydrolases"/>
    <property type="match status" value="1"/>
</dbReference>
<dbReference type="RefSeq" id="WP_123048367.1">
    <property type="nucleotide sequence ID" value="NZ_PTJO01000005.1"/>
</dbReference>
<dbReference type="Proteomes" id="UP000266975">
    <property type="component" value="Unassembled WGS sequence"/>
</dbReference>
<keyword evidence="2" id="KW-0378">Hydrolase</keyword>
<evidence type="ECO:0000313" key="2">
    <source>
        <dbReference type="EMBL" id="RNE48434.1"/>
    </source>
</evidence>
<dbReference type="InterPro" id="IPR001650">
    <property type="entry name" value="Helicase_C-like"/>
</dbReference>
<proteinExistence type="predicted"/>
<protein>
    <submittedName>
        <fullName evidence="2">Helicase</fullName>
    </submittedName>
</protein>
<comment type="caution">
    <text evidence="2">The sequence shown here is derived from an EMBL/GenBank/DDBJ whole genome shotgun (WGS) entry which is preliminary data.</text>
</comment>
<reference evidence="2 3" key="1">
    <citation type="submission" date="2018-02" db="EMBL/GenBank/DDBJ databases">
        <title>Corynebacterium alimpuense sp. nov., a marine obligate actinomycete isolated from sediments of Valparaiso bay, Chile.</title>
        <authorList>
            <person name="Claverias F."/>
            <person name="Gonzales-Siles L."/>
            <person name="Salva-Serra F."/>
            <person name="Inganaes E."/>
            <person name="Molin K."/>
            <person name="Cumsille A."/>
            <person name="Undabarrena A."/>
            <person name="Couve E."/>
            <person name="Moore E.R.B."/>
            <person name="Gomila M."/>
            <person name="Camara B."/>
        </authorList>
    </citation>
    <scope>NUCLEOTIDE SEQUENCE [LARGE SCALE GENOMIC DNA]</scope>
    <source>
        <strain evidence="2 3">CCUG 69366</strain>
    </source>
</reference>